<dbReference type="InterPro" id="IPR001387">
    <property type="entry name" value="Cro/C1-type_HTH"/>
</dbReference>
<evidence type="ECO:0000313" key="3">
    <source>
        <dbReference type="Proteomes" id="UP000323454"/>
    </source>
</evidence>
<gene>
    <name evidence="2" type="ORF">F0L68_14710</name>
</gene>
<dbReference type="AlphaFoldDB" id="A0A5B2XG62"/>
<evidence type="ECO:0000259" key="1">
    <source>
        <dbReference type="PROSITE" id="PS50943"/>
    </source>
</evidence>
<dbReference type="InterPro" id="IPR010982">
    <property type="entry name" value="Lambda_DNA-bd_dom_sf"/>
</dbReference>
<evidence type="ECO:0000313" key="2">
    <source>
        <dbReference type="EMBL" id="KAA2262015.1"/>
    </source>
</evidence>
<dbReference type="CDD" id="cd00093">
    <property type="entry name" value="HTH_XRE"/>
    <property type="match status" value="1"/>
</dbReference>
<dbReference type="Gene3D" id="1.10.260.40">
    <property type="entry name" value="lambda repressor-like DNA-binding domains"/>
    <property type="match status" value="1"/>
</dbReference>
<reference evidence="2 3" key="1">
    <citation type="submission" date="2019-09" db="EMBL/GenBank/DDBJ databases">
        <title>Goodfellowia gen. nov., a new genus of the Pseudonocardineae related to Actinoalloteichus, containing Goodfellowia coeruleoviolacea gen. nov., comb. nov. gen. nov., comb. nov.</title>
        <authorList>
            <person name="Labeda D."/>
        </authorList>
    </citation>
    <scope>NUCLEOTIDE SEQUENCE [LARGE SCALE GENOMIC DNA]</scope>
    <source>
        <strain evidence="2 3">AN110305</strain>
    </source>
</reference>
<dbReference type="OrthoDB" id="3427187at2"/>
<protein>
    <submittedName>
        <fullName evidence="2">Helix-turn-helix transcriptional regulator</fullName>
    </submittedName>
</protein>
<sequence length="91" mass="10038">MEEGFSAQGVQEWIRAMFYGERRRAGLTQEQLAVSSGVSVRALRRLESGDHGGLTVATLRSLADALGLKSVERDVFLLTAVDGRMRHPHQT</sequence>
<reference evidence="2 3" key="2">
    <citation type="submission" date="2019-09" db="EMBL/GenBank/DDBJ databases">
        <authorList>
            <person name="Jin C."/>
        </authorList>
    </citation>
    <scope>NUCLEOTIDE SEQUENCE [LARGE SCALE GENOMIC DNA]</scope>
    <source>
        <strain evidence="2 3">AN110305</strain>
    </source>
</reference>
<comment type="caution">
    <text evidence="2">The sequence shown here is derived from an EMBL/GenBank/DDBJ whole genome shotgun (WGS) entry which is preliminary data.</text>
</comment>
<dbReference type="EMBL" id="VUOB01000023">
    <property type="protein sequence ID" value="KAA2262015.1"/>
    <property type="molecule type" value="Genomic_DNA"/>
</dbReference>
<dbReference type="GO" id="GO:0003677">
    <property type="term" value="F:DNA binding"/>
    <property type="evidence" value="ECO:0007669"/>
    <property type="project" value="InterPro"/>
</dbReference>
<keyword evidence="3" id="KW-1185">Reference proteome</keyword>
<dbReference type="SMART" id="SM00530">
    <property type="entry name" value="HTH_XRE"/>
    <property type="match status" value="1"/>
</dbReference>
<dbReference type="Proteomes" id="UP000323454">
    <property type="component" value="Unassembled WGS sequence"/>
</dbReference>
<dbReference type="PROSITE" id="PS50943">
    <property type="entry name" value="HTH_CROC1"/>
    <property type="match status" value="1"/>
</dbReference>
<name>A0A5B2XG62_9PSEU</name>
<accession>A0A5B2XG62</accession>
<feature type="domain" description="HTH cro/C1-type" evidence="1">
    <location>
        <begin position="22"/>
        <end position="73"/>
    </location>
</feature>
<dbReference type="SUPFAM" id="SSF47413">
    <property type="entry name" value="lambda repressor-like DNA-binding domains"/>
    <property type="match status" value="1"/>
</dbReference>
<dbReference type="Pfam" id="PF01381">
    <property type="entry name" value="HTH_3"/>
    <property type="match status" value="1"/>
</dbReference>
<proteinExistence type="predicted"/>
<organism evidence="2 3">
    <name type="scientific">Solihabitans fulvus</name>
    <dbReference type="NCBI Taxonomy" id="1892852"/>
    <lineage>
        <taxon>Bacteria</taxon>
        <taxon>Bacillati</taxon>
        <taxon>Actinomycetota</taxon>
        <taxon>Actinomycetes</taxon>
        <taxon>Pseudonocardiales</taxon>
        <taxon>Pseudonocardiaceae</taxon>
        <taxon>Solihabitans</taxon>
    </lineage>
</organism>